<gene>
    <name evidence="4" type="ORF">M2280_000734</name>
</gene>
<dbReference type="CDD" id="cd02976">
    <property type="entry name" value="NrdH"/>
    <property type="match status" value="1"/>
</dbReference>
<dbReference type="Pfam" id="PF00462">
    <property type="entry name" value="Glutaredoxin"/>
    <property type="match status" value="1"/>
</dbReference>
<dbReference type="NCBIfam" id="TIGR02194">
    <property type="entry name" value="GlrX_NrdH"/>
    <property type="match status" value="1"/>
</dbReference>
<proteinExistence type="predicted"/>
<organism evidence="4 5">
    <name type="scientific">Prescottella agglutinans</name>
    <dbReference type="NCBI Taxonomy" id="1644129"/>
    <lineage>
        <taxon>Bacteria</taxon>
        <taxon>Bacillati</taxon>
        <taxon>Actinomycetota</taxon>
        <taxon>Actinomycetes</taxon>
        <taxon>Mycobacteriales</taxon>
        <taxon>Nocardiaceae</taxon>
        <taxon>Prescottella</taxon>
    </lineage>
</organism>
<feature type="domain" description="Glutaredoxin" evidence="3">
    <location>
        <begin position="3"/>
        <end position="56"/>
    </location>
</feature>
<dbReference type="InterPro" id="IPR036249">
    <property type="entry name" value="Thioredoxin-like_sf"/>
</dbReference>
<dbReference type="PROSITE" id="PS51354">
    <property type="entry name" value="GLUTAREDOXIN_2"/>
    <property type="match status" value="1"/>
</dbReference>
<name>A0ABT6M5G1_9NOCA</name>
<evidence type="ECO:0000313" key="4">
    <source>
        <dbReference type="EMBL" id="MDH6279525.1"/>
    </source>
</evidence>
<evidence type="ECO:0000256" key="2">
    <source>
        <dbReference type="ARBA" id="ARBA00017945"/>
    </source>
</evidence>
<dbReference type="Gene3D" id="3.40.30.10">
    <property type="entry name" value="Glutaredoxin"/>
    <property type="match status" value="1"/>
</dbReference>
<protein>
    <recommendedName>
        <fullName evidence="2">Glutaredoxin-like protein NrdH</fullName>
    </recommendedName>
</protein>
<evidence type="ECO:0000313" key="5">
    <source>
        <dbReference type="Proteomes" id="UP001160334"/>
    </source>
</evidence>
<dbReference type="RefSeq" id="WP_280758926.1">
    <property type="nucleotide sequence ID" value="NZ_JARXVC010000002.1"/>
</dbReference>
<reference evidence="4 5" key="1">
    <citation type="submission" date="2023-04" db="EMBL/GenBank/DDBJ databases">
        <title>Forest soil microbial communities from Buena Vista Peninsula, Colon Province, Panama.</title>
        <authorList>
            <person name="Bouskill N."/>
        </authorList>
    </citation>
    <scope>NUCLEOTIDE SEQUENCE [LARGE SCALE GENOMIC DNA]</scope>
    <source>
        <strain evidence="4 5">CFH S0262</strain>
    </source>
</reference>
<comment type="function">
    <text evidence="1">Electron transport system for the ribonucleotide reductase system NrdEF.</text>
</comment>
<keyword evidence="5" id="KW-1185">Reference proteome</keyword>
<comment type="caution">
    <text evidence="4">The sequence shown here is derived from an EMBL/GenBank/DDBJ whole genome shotgun (WGS) entry which is preliminary data.</text>
</comment>
<accession>A0ABT6M5G1</accession>
<dbReference type="InterPro" id="IPR011909">
    <property type="entry name" value="GlrX_NrdH"/>
</dbReference>
<evidence type="ECO:0000259" key="3">
    <source>
        <dbReference type="Pfam" id="PF00462"/>
    </source>
</evidence>
<evidence type="ECO:0000256" key="1">
    <source>
        <dbReference type="ARBA" id="ARBA00002292"/>
    </source>
</evidence>
<sequence length="84" mass="9170">MSVTVYTSPNCMPCRGTKRALDKARIPYSVVDVAESPDAVETLRALGYNQTPVVTVQLPDGLDHWSGHRPDRIKALEYLAAAGE</sequence>
<dbReference type="EMBL" id="JARXVC010000002">
    <property type="protein sequence ID" value="MDH6279525.1"/>
    <property type="molecule type" value="Genomic_DNA"/>
</dbReference>
<dbReference type="Proteomes" id="UP001160334">
    <property type="component" value="Unassembled WGS sequence"/>
</dbReference>
<dbReference type="InterPro" id="IPR002109">
    <property type="entry name" value="Glutaredoxin"/>
</dbReference>
<dbReference type="SUPFAM" id="SSF52833">
    <property type="entry name" value="Thioredoxin-like"/>
    <property type="match status" value="1"/>
</dbReference>